<evidence type="ECO:0000313" key="2">
    <source>
        <dbReference type="EMBL" id="CEK57119.1"/>
    </source>
</evidence>
<evidence type="ECO:0000256" key="1">
    <source>
        <dbReference type="SAM" id="MobiDB-lite"/>
    </source>
</evidence>
<feature type="compositionally biased region" description="Low complexity" evidence="1">
    <location>
        <begin position="48"/>
        <end position="83"/>
    </location>
</feature>
<protein>
    <submittedName>
        <fullName evidence="2">Uncharacterized protein</fullName>
    </submittedName>
</protein>
<feature type="non-terminal residue" evidence="2">
    <location>
        <position position="173"/>
    </location>
</feature>
<reference evidence="2" key="1">
    <citation type="submission" date="2014-12" db="EMBL/GenBank/DDBJ databases">
        <title>Insight into the proteome of Arion vulgaris.</title>
        <authorList>
            <person name="Aradska J."/>
            <person name="Bulat T."/>
            <person name="Smidak R."/>
            <person name="Sarate P."/>
            <person name="Gangsoo J."/>
            <person name="Sialana F."/>
            <person name="Bilban M."/>
            <person name="Lubec G."/>
        </authorList>
    </citation>
    <scope>NUCLEOTIDE SEQUENCE</scope>
    <source>
        <tissue evidence="2">Skin</tissue>
    </source>
</reference>
<name>A0A0B6YLM4_9EUPU</name>
<feature type="non-terminal residue" evidence="2">
    <location>
        <position position="1"/>
    </location>
</feature>
<sequence>SMAHTLSTGPLENLSLDQSVPNFLNIQTSSGRFQATLDSQSNYVQLRDSSSQDSSNSIQQDSNSFLSVMPSSSSSSSTINSSSTSSAIARNTDAAVAQILKNISNSLAESSGLQADNSDLVSTRVFFGNNPLDNAVDRAPSYQSFQGYSQSFSKPFKDSIRQDVMLSSTVDSD</sequence>
<organism evidence="2">
    <name type="scientific">Arion vulgaris</name>
    <dbReference type="NCBI Taxonomy" id="1028688"/>
    <lineage>
        <taxon>Eukaryota</taxon>
        <taxon>Metazoa</taxon>
        <taxon>Spiralia</taxon>
        <taxon>Lophotrochozoa</taxon>
        <taxon>Mollusca</taxon>
        <taxon>Gastropoda</taxon>
        <taxon>Heterobranchia</taxon>
        <taxon>Euthyneura</taxon>
        <taxon>Panpulmonata</taxon>
        <taxon>Eupulmonata</taxon>
        <taxon>Stylommatophora</taxon>
        <taxon>Helicina</taxon>
        <taxon>Arionoidea</taxon>
        <taxon>Arionidae</taxon>
        <taxon>Arion</taxon>
    </lineage>
</organism>
<feature type="region of interest" description="Disordered" evidence="1">
    <location>
        <begin position="44"/>
        <end position="83"/>
    </location>
</feature>
<proteinExistence type="predicted"/>
<dbReference type="EMBL" id="HACG01010254">
    <property type="protein sequence ID" value="CEK57119.1"/>
    <property type="molecule type" value="Transcribed_RNA"/>
</dbReference>
<gene>
    <name evidence="2" type="primary">ORF29312</name>
</gene>
<dbReference type="AlphaFoldDB" id="A0A0B6YLM4"/>
<accession>A0A0B6YLM4</accession>